<organism evidence="2 3">
    <name type="scientific">Elsinoe ampelina</name>
    <dbReference type="NCBI Taxonomy" id="302913"/>
    <lineage>
        <taxon>Eukaryota</taxon>
        <taxon>Fungi</taxon>
        <taxon>Dikarya</taxon>
        <taxon>Ascomycota</taxon>
        <taxon>Pezizomycotina</taxon>
        <taxon>Dothideomycetes</taxon>
        <taxon>Dothideomycetidae</taxon>
        <taxon>Myriangiales</taxon>
        <taxon>Elsinoaceae</taxon>
        <taxon>Elsinoe</taxon>
    </lineage>
</organism>
<protein>
    <submittedName>
        <fullName evidence="2">Uncharacterized protein</fullName>
    </submittedName>
</protein>
<dbReference type="Proteomes" id="UP000799538">
    <property type="component" value="Unassembled WGS sequence"/>
</dbReference>
<proteinExistence type="predicted"/>
<evidence type="ECO:0000313" key="2">
    <source>
        <dbReference type="EMBL" id="KAF2220791.1"/>
    </source>
</evidence>
<accession>A0A6A6G4W6</accession>
<evidence type="ECO:0000256" key="1">
    <source>
        <dbReference type="SAM" id="MobiDB-lite"/>
    </source>
</evidence>
<dbReference type="Pfam" id="PF12511">
    <property type="entry name" value="DUF3716"/>
    <property type="match status" value="1"/>
</dbReference>
<reference evidence="3" key="1">
    <citation type="journal article" date="2020" name="Stud. Mycol.">
        <title>101 Dothideomycetes genomes: A test case for predicting lifestyles and emergence of pathogens.</title>
        <authorList>
            <person name="Haridas S."/>
            <person name="Albert R."/>
            <person name="Binder M."/>
            <person name="Bloem J."/>
            <person name="LaButti K."/>
            <person name="Salamov A."/>
            <person name="Andreopoulos B."/>
            <person name="Baker S."/>
            <person name="Barry K."/>
            <person name="Bills G."/>
            <person name="Bluhm B."/>
            <person name="Cannon C."/>
            <person name="Castanera R."/>
            <person name="Culley D."/>
            <person name="Daum C."/>
            <person name="Ezra D."/>
            <person name="Gonzalez J."/>
            <person name="Henrissat B."/>
            <person name="Kuo A."/>
            <person name="Liang C."/>
            <person name="Lipzen A."/>
            <person name="Lutzoni F."/>
            <person name="Magnuson J."/>
            <person name="Mondo S."/>
            <person name="Nolan M."/>
            <person name="Ohm R."/>
            <person name="Pangilinan J."/>
            <person name="Park H.-J."/>
            <person name="Ramirez L."/>
            <person name="Alfaro M."/>
            <person name="Sun H."/>
            <person name="Tritt A."/>
            <person name="Yoshinaga Y."/>
            <person name="Zwiers L.-H."/>
            <person name="Turgeon B."/>
            <person name="Goodwin S."/>
            <person name="Spatafora J."/>
            <person name="Crous P."/>
            <person name="Grigoriev I."/>
        </authorList>
    </citation>
    <scope>NUCLEOTIDE SEQUENCE [LARGE SCALE GENOMIC DNA]</scope>
    <source>
        <strain evidence="3">CECT 20119</strain>
    </source>
</reference>
<gene>
    <name evidence="2" type="ORF">BDZ85DRAFT_31462</name>
</gene>
<feature type="region of interest" description="Disordered" evidence="1">
    <location>
        <begin position="170"/>
        <end position="192"/>
    </location>
</feature>
<sequence length="246" mass="26770">MAPRASHTRTPVTFLATTRDRVANLNTLSYAQVPMTLPFAQQVQANLQGLNVAQRNSLDAQVKPLVNADLQVFARTGPEFQLNQPINLRTPGTTMNLSGSNTNYLVSLLVHGASGHTVHPAGQECTSCAQGNGKYNSCVTMTTPDGTVLLRGSCTNCGFQNNHHGCSLSNYQRASRRPSTDPTPVRPRASGPMRRLRGLLTDDEATRGFLIELPDDSDPSENQRALDNFLALLDDIKAQVTTLRDR</sequence>
<evidence type="ECO:0000313" key="3">
    <source>
        <dbReference type="Proteomes" id="UP000799538"/>
    </source>
</evidence>
<keyword evidence="3" id="KW-1185">Reference proteome</keyword>
<name>A0A6A6G4W6_9PEZI</name>
<dbReference type="EMBL" id="ML992512">
    <property type="protein sequence ID" value="KAF2220791.1"/>
    <property type="molecule type" value="Genomic_DNA"/>
</dbReference>
<dbReference type="InterPro" id="IPR022190">
    <property type="entry name" value="DUF3716"/>
</dbReference>
<dbReference type="AlphaFoldDB" id="A0A6A6G4W6"/>
<feature type="non-terminal residue" evidence="2">
    <location>
        <position position="246"/>
    </location>
</feature>